<name>A0AAJ0I6V3_9PEZI</name>
<evidence type="ECO:0000313" key="3">
    <source>
        <dbReference type="EMBL" id="KAK3491081.1"/>
    </source>
</evidence>
<dbReference type="Pfam" id="PF00106">
    <property type="entry name" value="adh_short"/>
    <property type="match status" value="1"/>
</dbReference>
<dbReference type="Proteomes" id="UP001285908">
    <property type="component" value="Unassembled WGS sequence"/>
</dbReference>
<dbReference type="InterPro" id="IPR002347">
    <property type="entry name" value="SDR_fam"/>
</dbReference>
<evidence type="ECO:0000313" key="4">
    <source>
        <dbReference type="Proteomes" id="UP001285908"/>
    </source>
</evidence>
<dbReference type="Gene3D" id="3.40.50.720">
    <property type="entry name" value="NAD(P)-binding Rossmann-like Domain"/>
    <property type="match status" value="1"/>
</dbReference>
<dbReference type="PANTHER" id="PTHR24320:SF33">
    <property type="entry name" value="OXIDOREDUCTASE BLI-4, MITOCHONDRIAL-RELATED"/>
    <property type="match status" value="1"/>
</dbReference>
<comment type="similarity">
    <text evidence="1">Belongs to the short-chain dehydrogenases/reductases (SDR) family.</text>
</comment>
<dbReference type="SUPFAM" id="SSF51735">
    <property type="entry name" value="NAD(P)-binding Rossmann-fold domains"/>
    <property type="match status" value="1"/>
</dbReference>
<dbReference type="PANTHER" id="PTHR24320">
    <property type="entry name" value="RETINOL DEHYDROGENASE"/>
    <property type="match status" value="1"/>
</dbReference>
<dbReference type="GO" id="GO:0016491">
    <property type="term" value="F:oxidoreductase activity"/>
    <property type="evidence" value="ECO:0007669"/>
    <property type="project" value="UniProtKB-KW"/>
</dbReference>
<organism evidence="3 4">
    <name type="scientific">Neurospora hispaniola</name>
    <dbReference type="NCBI Taxonomy" id="588809"/>
    <lineage>
        <taxon>Eukaryota</taxon>
        <taxon>Fungi</taxon>
        <taxon>Dikarya</taxon>
        <taxon>Ascomycota</taxon>
        <taxon>Pezizomycotina</taxon>
        <taxon>Sordariomycetes</taxon>
        <taxon>Sordariomycetidae</taxon>
        <taxon>Sordariales</taxon>
        <taxon>Sordariaceae</taxon>
        <taxon>Neurospora</taxon>
    </lineage>
</organism>
<dbReference type="InterPro" id="IPR036291">
    <property type="entry name" value="NAD(P)-bd_dom_sf"/>
</dbReference>
<protein>
    <submittedName>
        <fullName evidence="3">Alcohol dehydrogenase-like protein Bli-4</fullName>
    </submittedName>
</protein>
<keyword evidence="2" id="KW-0560">Oxidoreductase</keyword>
<comment type="caution">
    <text evidence="3">The sequence shown here is derived from an EMBL/GenBank/DDBJ whole genome shotgun (WGS) entry which is preliminary data.</text>
</comment>
<gene>
    <name evidence="3" type="ORF">B0T23DRAFT_176256</name>
</gene>
<accession>A0AAJ0I6V3</accession>
<evidence type="ECO:0000256" key="2">
    <source>
        <dbReference type="ARBA" id="ARBA00023002"/>
    </source>
</evidence>
<dbReference type="GeneID" id="87870623"/>
<sequence length="418" mass="45143">MSTKLCQRLARTAALSPTSLVPRSSRLIPIVSSAAVRPSSANPTRRPFSTTEARYLANVQAGMDKIRDAIAENFGGPAHNIGTTSFSLDDTPDLSGKVAVVTGGSEGIGYGVAYTLIKHNLSKLYILSRKREVFDGALASIASELGQDKADRVHWIHCDLEDWAQTAVVAEQIKKDTDRLDILVNNSGRGIMTAGLTSYGVDKHMATNHMGHVVLTSHLLPLLQKTAEETGETVRISNQSSNLHSAAPKGTRFKSLEEINEDVGPNGQYGRSKLAGILYARYFDREVTRKMVDGEGKGKKGGRVVMNATHPGFVSTKQSVKDIHEPYPISGYAVSHLAEPFKKDQFEGAVPTVYAVTMANEGGQWICAPAKAEAGSDLAQSDELADNLMELTRKIISEKTWPKSVAKGCPMDDAVVHV</sequence>
<evidence type="ECO:0000256" key="1">
    <source>
        <dbReference type="ARBA" id="ARBA00006484"/>
    </source>
</evidence>
<keyword evidence="4" id="KW-1185">Reference proteome</keyword>
<dbReference type="EMBL" id="JAULSX010000005">
    <property type="protein sequence ID" value="KAK3491081.1"/>
    <property type="molecule type" value="Genomic_DNA"/>
</dbReference>
<dbReference type="AlphaFoldDB" id="A0AAJ0I6V3"/>
<dbReference type="RefSeq" id="XP_062692264.1">
    <property type="nucleotide sequence ID" value="XM_062833001.1"/>
</dbReference>
<proteinExistence type="inferred from homology"/>
<dbReference type="PRINTS" id="PR00081">
    <property type="entry name" value="GDHRDH"/>
</dbReference>
<reference evidence="3 4" key="1">
    <citation type="journal article" date="2023" name="Mol. Phylogenet. Evol.">
        <title>Genome-scale phylogeny and comparative genomics of the fungal order Sordariales.</title>
        <authorList>
            <person name="Hensen N."/>
            <person name="Bonometti L."/>
            <person name="Westerberg I."/>
            <person name="Brannstrom I.O."/>
            <person name="Guillou S."/>
            <person name="Cros-Aarteil S."/>
            <person name="Calhoun S."/>
            <person name="Haridas S."/>
            <person name="Kuo A."/>
            <person name="Mondo S."/>
            <person name="Pangilinan J."/>
            <person name="Riley R."/>
            <person name="LaButti K."/>
            <person name="Andreopoulos B."/>
            <person name="Lipzen A."/>
            <person name="Chen C."/>
            <person name="Yan M."/>
            <person name="Daum C."/>
            <person name="Ng V."/>
            <person name="Clum A."/>
            <person name="Steindorff A."/>
            <person name="Ohm R.A."/>
            <person name="Martin F."/>
            <person name="Silar P."/>
            <person name="Natvig D.O."/>
            <person name="Lalanne C."/>
            <person name="Gautier V."/>
            <person name="Ament-Velasquez S.L."/>
            <person name="Kruys A."/>
            <person name="Hutchinson M.I."/>
            <person name="Powell A.J."/>
            <person name="Barry K."/>
            <person name="Miller A.N."/>
            <person name="Grigoriev I.V."/>
            <person name="Debuchy R."/>
            <person name="Gladieux P."/>
            <person name="Hiltunen Thoren M."/>
            <person name="Johannesson H."/>
        </authorList>
    </citation>
    <scope>NUCLEOTIDE SEQUENCE [LARGE SCALE GENOMIC DNA]</scope>
    <source>
        <strain evidence="3 4">FGSC 10403</strain>
    </source>
</reference>